<evidence type="ECO:0000256" key="3">
    <source>
        <dbReference type="ARBA" id="ARBA00023295"/>
    </source>
</evidence>
<sequence>MLHRIVRAARGLLAAVAVMMSATAWSQTVHGPYDVELLQGGTGLEKALPADAAPLRAGADWTLRGWIKPLEAGDGRVLIAGVGDVHGPARYFAIDRGRLAFWSGGERWLHSSAKLRVGRWQALAAVTRGGRLDLYLDGRRVAQGDLLAEALAPKLVFGPQAQAWPQARHFGGLIAGFTLDGAVRDETALQQWAKQPPDEALTRFEAASPQWPVQVRQMYGMTRPQDAWTLPKSRAPLSTPQAKPEPKTQGLAPQGDAEWNLDRWWLASASELGEADGAALSRTGYAQGKTWYTATVPGTVLTTLVDRGVYPDPDFGLNNMAIPESLNQHDWWYRSEFDAPAALDGKRLQLNFDGINYVAKIWLNGEYLGETRGAFIRGVFDVTSKLRPGARNALAVQVSPPQHPGIPHEQSMTAGVGDNGGMQALDGPTFIASEGWDWIPAVRDRNTGLWQGVRLTASGAATLGDAHVVTAKLSADHRRADIEIEVPVTNRGDDAIEGEVVAAFDDVRVSRHVAIAPGETKTVKLTPAEFAQLSLRDPRLWWPNGYGEAALHELDLQFVVDGAVSDRRSLRFGIRTVTYELSLFDDDGRLRRVEVDLAKARERGERVVDVRHEAIRKTPGGWAASLQPGALESPAVHELSDERLAPHLVIRVNGVRIAAKGGNWGTDDWRKRVSRERLEPYFRLQRAAHMNVVRNWVGQNTEEVFFDLADEHGLMVLNDFWASTQDFQLEPQDEALFVANASDVIRRYRHHPSIVLWFGRNEGVPQPWLNEELDRIVAELDGTRYYSGSSNSVNLAGSGPYNYREPETYFTEHARGFSVEVGTPSFATREAFAAMVEPADLWPIGDAWAYHDWHQSGNGDTATFMRAMADRLGEAKDFADFERKAQLLNYDSHRAIFEGMNAHLWSKNSGRLLWMSHPAWPSNMWQIYSHDYDTHAAYYAVKKAAEPVHVQMNLPEHGLALVNNTRQALRGVEVEASVHAADGRVLQQSRRRVDAAAGAVAGAEGLDLAGVLAQEGVVYVKLRAIHGGGTLSENFYWVAHDAAASRQRLAALPQVTLDAQAQAQADGNTVRVRLRNSSQTVALVAKLTLVDAEGKRILPAFADDNYVNLLPGESRDVTIACDRVAALQGGAVMLRGWNVAETSLPLAAR</sequence>
<dbReference type="InterPro" id="IPR017853">
    <property type="entry name" value="GH"/>
</dbReference>
<dbReference type="Pfam" id="PF00703">
    <property type="entry name" value="Glyco_hydro_2"/>
    <property type="match status" value="1"/>
</dbReference>
<feature type="chain" id="PRO_5045258771" evidence="5">
    <location>
        <begin position="27"/>
        <end position="1149"/>
    </location>
</feature>
<dbReference type="SUPFAM" id="SSF49899">
    <property type="entry name" value="Concanavalin A-like lectins/glucanases"/>
    <property type="match status" value="1"/>
</dbReference>
<dbReference type="Pfam" id="PF02836">
    <property type="entry name" value="Glyco_hydro_2_C"/>
    <property type="match status" value="1"/>
</dbReference>
<dbReference type="InterPro" id="IPR043534">
    <property type="entry name" value="EBDG/EBM"/>
</dbReference>
<dbReference type="Gene3D" id="2.60.120.200">
    <property type="match status" value="1"/>
</dbReference>
<organism evidence="10 11">
    <name type="scientific">Lysobacter cavernae</name>
    <dbReference type="NCBI Taxonomy" id="1685901"/>
    <lineage>
        <taxon>Bacteria</taxon>
        <taxon>Pseudomonadati</taxon>
        <taxon>Pseudomonadota</taxon>
        <taxon>Gammaproteobacteria</taxon>
        <taxon>Lysobacterales</taxon>
        <taxon>Lysobacteraceae</taxon>
        <taxon>Lysobacter</taxon>
    </lineage>
</organism>
<keyword evidence="2" id="KW-0378">Hydrolase</keyword>
<feature type="domain" description="Exo-beta-D-glucosaminidase Ig-fold" evidence="8">
    <location>
        <begin position="1035"/>
        <end position="1139"/>
    </location>
</feature>
<dbReference type="InterPro" id="IPR041351">
    <property type="entry name" value="Ig_GlcNase"/>
</dbReference>
<proteinExistence type="inferred from homology"/>
<dbReference type="SUPFAM" id="SSF49303">
    <property type="entry name" value="beta-Galactosidase/glucuronidase domain"/>
    <property type="match status" value="3"/>
</dbReference>
<evidence type="ECO:0000256" key="2">
    <source>
        <dbReference type="ARBA" id="ARBA00022801"/>
    </source>
</evidence>
<evidence type="ECO:0000256" key="4">
    <source>
        <dbReference type="SAM" id="MobiDB-lite"/>
    </source>
</evidence>
<evidence type="ECO:0000313" key="10">
    <source>
        <dbReference type="EMBL" id="MFC3551991.1"/>
    </source>
</evidence>
<dbReference type="Pfam" id="PF22666">
    <property type="entry name" value="Glyco_hydro_2_N2"/>
    <property type="match status" value="1"/>
</dbReference>
<dbReference type="InterPro" id="IPR013783">
    <property type="entry name" value="Ig-like_fold"/>
</dbReference>
<comment type="caution">
    <text evidence="10">The sequence shown here is derived from an EMBL/GenBank/DDBJ whole genome shotgun (WGS) entry which is preliminary data.</text>
</comment>
<evidence type="ECO:0000259" key="8">
    <source>
        <dbReference type="Pfam" id="PF18368"/>
    </source>
</evidence>
<evidence type="ECO:0000259" key="7">
    <source>
        <dbReference type="Pfam" id="PF02836"/>
    </source>
</evidence>
<dbReference type="Gene3D" id="3.20.20.80">
    <property type="entry name" value="Glycosidases"/>
    <property type="match status" value="1"/>
</dbReference>
<evidence type="ECO:0000256" key="5">
    <source>
        <dbReference type="SAM" id="SignalP"/>
    </source>
</evidence>
<evidence type="ECO:0000256" key="1">
    <source>
        <dbReference type="ARBA" id="ARBA00007401"/>
    </source>
</evidence>
<keyword evidence="3" id="KW-0326">Glycosidase</keyword>
<dbReference type="Gene3D" id="2.60.120.260">
    <property type="entry name" value="Galactose-binding domain-like"/>
    <property type="match status" value="1"/>
</dbReference>
<feature type="signal peptide" evidence="5">
    <location>
        <begin position="1"/>
        <end position="26"/>
    </location>
</feature>
<dbReference type="SUPFAM" id="SSF49785">
    <property type="entry name" value="Galactose-binding domain-like"/>
    <property type="match status" value="1"/>
</dbReference>
<feature type="region of interest" description="Disordered" evidence="4">
    <location>
        <begin position="229"/>
        <end position="254"/>
    </location>
</feature>
<feature type="domain" description="Glycoside hydrolase family 2 catalytic" evidence="7">
    <location>
        <begin position="651"/>
        <end position="785"/>
    </location>
</feature>
<dbReference type="Pfam" id="PF18368">
    <property type="entry name" value="Ig_GlcNase"/>
    <property type="match status" value="1"/>
</dbReference>
<dbReference type="PANTHER" id="PTHR43536">
    <property type="entry name" value="MANNOSYLGLYCOPROTEIN ENDO-BETA-MANNOSIDASE"/>
    <property type="match status" value="1"/>
</dbReference>
<feature type="domain" description="Beta-mannosidase-like galactose-binding" evidence="9">
    <location>
        <begin position="287"/>
        <end position="451"/>
    </location>
</feature>
<keyword evidence="11" id="KW-1185">Reference proteome</keyword>
<accession>A0ABV7RQT8</accession>
<dbReference type="RefSeq" id="WP_386759761.1">
    <property type="nucleotide sequence ID" value="NZ_JBHRXK010000007.1"/>
</dbReference>
<protein>
    <submittedName>
        <fullName evidence="10">LamG-like jellyroll fold domain-containing protein</fullName>
    </submittedName>
</protein>
<feature type="domain" description="Glycoside hydrolase family 2 immunoglobulin-like beta-sandwich" evidence="6">
    <location>
        <begin position="468"/>
        <end position="575"/>
    </location>
</feature>
<dbReference type="InterPro" id="IPR036156">
    <property type="entry name" value="Beta-gal/glucu_dom_sf"/>
</dbReference>
<comment type="similarity">
    <text evidence="1">Belongs to the glycosyl hydrolase 2 family.</text>
</comment>
<evidence type="ECO:0000259" key="9">
    <source>
        <dbReference type="Pfam" id="PF22666"/>
    </source>
</evidence>
<keyword evidence="5" id="KW-0732">Signal</keyword>
<dbReference type="InterPro" id="IPR006102">
    <property type="entry name" value="Ig-like_GH2"/>
</dbReference>
<dbReference type="PANTHER" id="PTHR43536:SF1">
    <property type="entry name" value="MANNOSYLGLYCOPROTEIN ENDO-BETA-MANNOSIDASE"/>
    <property type="match status" value="1"/>
</dbReference>
<dbReference type="Proteomes" id="UP001595740">
    <property type="component" value="Unassembled WGS sequence"/>
</dbReference>
<reference evidence="11" key="1">
    <citation type="journal article" date="2019" name="Int. J. Syst. Evol. Microbiol.">
        <title>The Global Catalogue of Microorganisms (GCM) 10K type strain sequencing project: providing services to taxonomists for standard genome sequencing and annotation.</title>
        <authorList>
            <consortium name="The Broad Institute Genomics Platform"/>
            <consortium name="The Broad Institute Genome Sequencing Center for Infectious Disease"/>
            <person name="Wu L."/>
            <person name="Ma J."/>
        </authorList>
    </citation>
    <scope>NUCLEOTIDE SEQUENCE [LARGE SCALE GENOMIC DNA]</scope>
    <source>
        <strain evidence="11">KCTC 42875</strain>
    </source>
</reference>
<dbReference type="InterPro" id="IPR054593">
    <property type="entry name" value="Beta-mannosidase-like_N2"/>
</dbReference>
<dbReference type="InterPro" id="IPR013320">
    <property type="entry name" value="ConA-like_dom_sf"/>
</dbReference>
<dbReference type="Pfam" id="PF13385">
    <property type="entry name" value="Laminin_G_3"/>
    <property type="match status" value="1"/>
</dbReference>
<dbReference type="EMBL" id="JBHRXK010000007">
    <property type="protein sequence ID" value="MFC3551991.1"/>
    <property type="molecule type" value="Genomic_DNA"/>
</dbReference>
<dbReference type="InterPro" id="IPR008979">
    <property type="entry name" value="Galactose-bd-like_sf"/>
</dbReference>
<evidence type="ECO:0000259" key="6">
    <source>
        <dbReference type="Pfam" id="PF00703"/>
    </source>
</evidence>
<name>A0ABV7RQT8_9GAMM</name>
<evidence type="ECO:0000313" key="11">
    <source>
        <dbReference type="Proteomes" id="UP001595740"/>
    </source>
</evidence>
<gene>
    <name evidence="10" type="ORF">ACFOLC_13355</name>
</gene>
<dbReference type="InterPro" id="IPR006103">
    <property type="entry name" value="Glyco_hydro_2_cat"/>
</dbReference>
<dbReference type="Gene3D" id="2.60.40.10">
    <property type="entry name" value="Immunoglobulins"/>
    <property type="match status" value="3"/>
</dbReference>
<dbReference type="SUPFAM" id="SSF51445">
    <property type="entry name" value="(Trans)glycosidases"/>
    <property type="match status" value="1"/>
</dbReference>